<feature type="region of interest" description="Disordered" evidence="7">
    <location>
        <begin position="312"/>
        <end position="363"/>
    </location>
</feature>
<dbReference type="GO" id="GO:0006952">
    <property type="term" value="P:defense response"/>
    <property type="evidence" value="ECO:0007669"/>
    <property type="project" value="UniProtKB-KW"/>
</dbReference>
<feature type="compositionally biased region" description="Basic and acidic residues" evidence="7">
    <location>
        <begin position="348"/>
        <end position="358"/>
    </location>
</feature>
<feature type="compositionally biased region" description="Basic and acidic residues" evidence="7">
    <location>
        <begin position="320"/>
        <end position="329"/>
    </location>
</feature>
<keyword evidence="3" id="KW-0805">Transcription regulation</keyword>
<dbReference type="PANTHER" id="PTHR31194">
    <property type="entry name" value="SHN SHINE , DNA BINDING / TRANSCRIPTION FACTOR"/>
    <property type="match status" value="1"/>
</dbReference>
<evidence type="ECO:0000313" key="9">
    <source>
        <dbReference type="EMBL" id="EPS63873.1"/>
    </source>
</evidence>
<feature type="domain" description="AP2/ERF" evidence="8">
    <location>
        <begin position="6"/>
        <end position="63"/>
    </location>
</feature>
<dbReference type="InterPro" id="IPR001471">
    <property type="entry name" value="AP2/ERF_dom"/>
</dbReference>
<evidence type="ECO:0000256" key="6">
    <source>
        <dbReference type="ARBA" id="ARBA00023242"/>
    </source>
</evidence>
<sequence>MVQAAKFRGVRQRQWGSWVAEIRHPLLKKRIWLGTFETAEAAARAYDQAAVVMSGQNAKTNFPAGGVGEAATSASEILGAKLKKCCKNPAPSITCLRLDNDDSNIGVWQKRAGRHSGSHWVMKVELKNKTKKNDVTPPLSSSDTSSSVSSDEENRIAMQMDLRNLREQLYAAAECLESSYDDTQEHKKYLLESSKDYVERAVVSTVDHLGSLADKLSAMLDANATQFSATLFSIEQQLSAFHRLTSLGGMSELSLILQPMRHHKHYARGGDGLPLPVQVVNGDGIQNNAAASAGHFDFTKSIPSKKTVRRSISPFRFPLRRSESGDDGGRSTSPNPSQRHRRSVSAFRRSERKDETSTRTRSMQLFKAMVTVHKRDV</sequence>
<dbReference type="PANTHER" id="PTHR31194:SF12">
    <property type="entry name" value="ETHYLENE-RESPONSIVE TRANSCRIPTION FACTOR SHINE 2"/>
    <property type="match status" value="1"/>
</dbReference>
<keyword evidence="10" id="KW-1185">Reference proteome</keyword>
<dbReference type="InterPro" id="IPR016177">
    <property type="entry name" value="DNA-bd_dom_sf"/>
</dbReference>
<evidence type="ECO:0000313" key="10">
    <source>
        <dbReference type="Proteomes" id="UP000015453"/>
    </source>
</evidence>
<dbReference type="EMBL" id="AUSU01005189">
    <property type="protein sequence ID" value="EPS63873.1"/>
    <property type="molecule type" value="Genomic_DNA"/>
</dbReference>
<dbReference type="GO" id="GO:0005634">
    <property type="term" value="C:nucleus"/>
    <property type="evidence" value="ECO:0007669"/>
    <property type="project" value="UniProtKB-SubCell"/>
</dbReference>
<evidence type="ECO:0000256" key="5">
    <source>
        <dbReference type="ARBA" id="ARBA00023163"/>
    </source>
</evidence>
<dbReference type="InterPro" id="IPR050913">
    <property type="entry name" value="AP2/ERF_ERF"/>
</dbReference>
<keyword evidence="6" id="KW-0539">Nucleus</keyword>
<dbReference type="AlphaFoldDB" id="S8DLN3"/>
<dbReference type="SMART" id="SM00380">
    <property type="entry name" value="AP2"/>
    <property type="match status" value="1"/>
</dbReference>
<dbReference type="FunFam" id="3.30.730.10:FF:000001">
    <property type="entry name" value="Ethylene-responsive transcription factor 2"/>
    <property type="match status" value="1"/>
</dbReference>
<feature type="compositionally biased region" description="Low complexity" evidence="7">
    <location>
        <begin position="135"/>
        <end position="149"/>
    </location>
</feature>
<evidence type="ECO:0000256" key="2">
    <source>
        <dbReference type="ARBA" id="ARBA00022821"/>
    </source>
</evidence>
<keyword evidence="4" id="KW-0238">DNA-binding</keyword>
<reference evidence="9 10" key="1">
    <citation type="journal article" date="2013" name="BMC Genomics">
        <title>The miniature genome of a carnivorous plant Genlisea aurea contains a low number of genes and short non-coding sequences.</title>
        <authorList>
            <person name="Leushkin E.V."/>
            <person name="Sutormin R.A."/>
            <person name="Nabieva E.R."/>
            <person name="Penin A.A."/>
            <person name="Kondrashov A.S."/>
            <person name="Logacheva M.D."/>
        </authorList>
    </citation>
    <scope>NUCLEOTIDE SEQUENCE [LARGE SCALE GENOMIC DNA]</scope>
</reference>
<dbReference type="Gene3D" id="6.10.140.1620">
    <property type="match status" value="1"/>
</dbReference>
<evidence type="ECO:0000256" key="3">
    <source>
        <dbReference type="ARBA" id="ARBA00023015"/>
    </source>
</evidence>
<proteinExistence type="predicted"/>
<accession>S8DLN3</accession>
<keyword evidence="2" id="KW-0611">Plant defense</keyword>
<name>S8DLN3_9LAMI</name>
<dbReference type="GO" id="GO:0003700">
    <property type="term" value="F:DNA-binding transcription factor activity"/>
    <property type="evidence" value="ECO:0007669"/>
    <property type="project" value="InterPro"/>
</dbReference>
<keyword evidence="5" id="KW-0804">Transcription</keyword>
<organism evidence="9 10">
    <name type="scientific">Genlisea aurea</name>
    <dbReference type="NCBI Taxonomy" id="192259"/>
    <lineage>
        <taxon>Eukaryota</taxon>
        <taxon>Viridiplantae</taxon>
        <taxon>Streptophyta</taxon>
        <taxon>Embryophyta</taxon>
        <taxon>Tracheophyta</taxon>
        <taxon>Spermatophyta</taxon>
        <taxon>Magnoliopsida</taxon>
        <taxon>eudicotyledons</taxon>
        <taxon>Gunneridae</taxon>
        <taxon>Pentapetalae</taxon>
        <taxon>asterids</taxon>
        <taxon>lamiids</taxon>
        <taxon>Lamiales</taxon>
        <taxon>Lentibulariaceae</taxon>
        <taxon>Genlisea</taxon>
    </lineage>
</organism>
<evidence type="ECO:0000259" key="8">
    <source>
        <dbReference type="PROSITE" id="PS51032"/>
    </source>
</evidence>
<gene>
    <name evidence="9" type="ORF">M569_10913</name>
</gene>
<dbReference type="PROSITE" id="PS51032">
    <property type="entry name" value="AP2_ERF"/>
    <property type="match status" value="1"/>
</dbReference>
<evidence type="ECO:0000256" key="1">
    <source>
        <dbReference type="ARBA" id="ARBA00004123"/>
    </source>
</evidence>
<dbReference type="CDD" id="cd00018">
    <property type="entry name" value="AP2"/>
    <property type="match status" value="1"/>
</dbReference>
<protein>
    <recommendedName>
        <fullName evidence="8">AP2/ERF domain-containing protein</fullName>
    </recommendedName>
</protein>
<dbReference type="GO" id="GO:0003677">
    <property type="term" value="F:DNA binding"/>
    <property type="evidence" value="ECO:0007669"/>
    <property type="project" value="UniProtKB-KW"/>
</dbReference>
<comment type="caution">
    <text evidence="9">The sequence shown here is derived from an EMBL/GenBank/DDBJ whole genome shotgun (WGS) entry which is preliminary data.</text>
</comment>
<dbReference type="PRINTS" id="PR00367">
    <property type="entry name" value="ETHRSPELEMNT"/>
</dbReference>
<feature type="region of interest" description="Disordered" evidence="7">
    <location>
        <begin position="131"/>
        <end position="153"/>
    </location>
</feature>
<comment type="subcellular location">
    <subcellularLocation>
        <location evidence="1">Nucleus</location>
    </subcellularLocation>
</comment>
<evidence type="ECO:0000256" key="7">
    <source>
        <dbReference type="SAM" id="MobiDB-lite"/>
    </source>
</evidence>
<dbReference type="Pfam" id="PF00847">
    <property type="entry name" value="AP2"/>
    <property type="match status" value="1"/>
</dbReference>
<dbReference type="SUPFAM" id="SSF54171">
    <property type="entry name" value="DNA-binding domain"/>
    <property type="match status" value="1"/>
</dbReference>
<dbReference type="Proteomes" id="UP000015453">
    <property type="component" value="Unassembled WGS sequence"/>
</dbReference>
<dbReference type="InterPro" id="IPR036955">
    <property type="entry name" value="AP2/ERF_dom_sf"/>
</dbReference>
<dbReference type="Gene3D" id="3.30.730.10">
    <property type="entry name" value="AP2/ERF domain"/>
    <property type="match status" value="1"/>
</dbReference>
<evidence type="ECO:0000256" key="4">
    <source>
        <dbReference type="ARBA" id="ARBA00023125"/>
    </source>
</evidence>